<dbReference type="GO" id="GO:0019136">
    <property type="term" value="F:deoxynucleoside kinase activity"/>
    <property type="evidence" value="ECO:0007669"/>
    <property type="project" value="InterPro"/>
</dbReference>
<dbReference type="EMBL" id="LIZX01000009">
    <property type="protein sequence ID" value="KPJ70045.1"/>
    <property type="molecule type" value="Genomic_DNA"/>
</dbReference>
<dbReference type="PIRSF" id="PIRSF000705">
    <property type="entry name" value="DNK"/>
    <property type="match status" value="1"/>
</dbReference>
<keyword evidence="2" id="KW-0067">ATP-binding</keyword>
<dbReference type="InterPro" id="IPR031314">
    <property type="entry name" value="DNK_dom"/>
</dbReference>
<reference evidence="4 5" key="1">
    <citation type="journal article" date="2015" name="Microbiome">
        <title>Genomic resolution of linkages in carbon, nitrogen, and sulfur cycling among widespread estuary sediment bacteria.</title>
        <authorList>
            <person name="Baker B.J."/>
            <person name="Lazar C.S."/>
            <person name="Teske A.P."/>
            <person name="Dick G.J."/>
        </authorList>
    </citation>
    <scope>NUCLEOTIDE SEQUENCE [LARGE SCALE GENOMIC DNA]</scope>
    <source>
        <strain evidence="4">DG_54_3</strain>
    </source>
</reference>
<dbReference type="AlphaFoldDB" id="A0A0S7Y5K6"/>
<evidence type="ECO:0000256" key="1">
    <source>
        <dbReference type="PIRSR" id="PIRSR000705-1"/>
    </source>
</evidence>
<dbReference type="InterPro" id="IPR050566">
    <property type="entry name" value="Deoxyribonucleoside_kinase"/>
</dbReference>
<dbReference type="PANTHER" id="PTHR10513">
    <property type="entry name" value="DEOXYNUCLEOSIDE KINASE"/>
    <property type="match status" value="1"/>
</dbReference>
<dbReference type="Gene3D" id="3.40.50.300">
    <property type="entry name" value="P-loop containing nucleotide triphosphate hydrolases"/>
    <property type="match status" value="1"/>
</dbReference>
<dbReference type="PANTHER" id="PTHR10513:SF46">
    <property type="entry name" value="DEOXYGUANOSINE KINASE"/>
    <property type="match status" value="1"/>
</dbReference>
<sequence length="224" mass="26505">MLTKHDITFGHIAIEGVMRSGKTRLANILAQRIGGKVIFDRMENPYIKDFYDEKEGAAFLAQLVFLVNRYHQQSRLLQRDLFEDRVICDYVFEKDKIYAYQTLTDDELVVYERIFSIFSERIAKPDLVLYLQISLPTLMRRIEKEGSELEKNIAEKYLEDILGAFDYFFFNYQIAPLLVVRSDELDFDREEDIDDLIDRIKKMKKSPLYYVPLSRPDKGSKKEK</sequence>
<name>A0A0S7Y5K6_UNCSA</name>
<evidence type="ECO:0000313" key="4">
    <source>
        <dbReference type="EMBL" id="KPJ70045.1"/>
    </source>
</evidence>
<feature type="domain" description="Deoxynucleoside kinase" evidence="3">
    <location>
        <begin position="12"/>
        <end position="203"/>
    </location>
</feature>
<organism evidence="4 5">
    <name type="scientific">candidate division WOR-1 bacterium DG_54_3</name>
    <dbReference type="NCBI Taxonomy" id="1703775"/>
    <lineage>
        <taxon>Bacteria</taxon>
        <taxon>Bacillati</taxon>
        <taxon>Saganbacteria</taxon>
    </lineage>
</organism>
<protein>
    <recommendedName>
        <fullName evidence="3">Deoxynucleoside kinase domain-containing protein</fullName>
    </recommendedName>
</protein>
<dbReference type="Pfam" id="PF01712">
    <property type="entry name" value="dNK"/>
    <property type="match status" value="1"/>
</dbReference>
<comment type="caution">
    <text evidence="4">The sequence shown here is derived from an EMBL/GenBank/DDBJ whole genome shotgun (WGS) entry which is preliminary data.</text>
</comment>
<accession>A0A0S7Y5K6</accession>
<dbReference type="SUPFAM" id="SSF52540">
    <property type="entry name" value="P-loop containing nucleoside triphosphate hydrolases"/>
    <property type="match status" value="1"/>
</dbReference>
<dbReference type="GO" id="GO:0005737">
    <property type="term" value="C:cytoplasm"/>
    <property type="evidence" value="ECO:0007669"/>
    <property type="project" value="TreeGrafter"/>
</dbReference>
<feature type="binding site" evidence="2">
    <location>
        <begin position="185"/>
        <end position="187"/>
    </location>
    <ligand>
        <name>ATP</name>
        <dbReference type="ChEBI" id="CHEBI:30616"/>
    </ligand>
</feature>
<feature type="active site" description="Proton acceptor" evidence="1">
    <location>
        <position position="83"/>
    </location>
</feature>
<dbReference type="GO" id="GO:0005524">
    <property type="term" value="F:ATP binding"/>
    <property type="evidence" value="ECO:0007669"/>
    <property type="project" value="UniProtKB-KW"/>
</dbReference>
<proteinExistence type="predicted"/>
<evidence type="ECO:0000259" key="3">
    <source>
        <dbReference type="Pfam" id="PF01712"/>
    </source>
</evidence>
<dbReference type="InterPro" id="IPR027417">
    <property type="entry name" value="P-loop_NTPase"/>
</dbReference>
<evidence type="ECO:0000313" key="5">
    <source>
        <dbReference type="Proteomes" id="UP000051861"/>
    </source>
</evidence>
<dbReference type="Proteomes" id="UP000051861">
    <property type="component" value="Unassembled WGS sequence"/>
</dbReference>
<dbReference type="InterPro" id="IPR002624">
    <property type="entry name" value="DCK/DGK"/>
</dbReference>
<gene>
    <name evidence="4" type="ORF">AMJ44_01035</name>
</gene>
<keyword evidence="2" id="KW-0547">Nucleotide-binding</keyword>
<evidence type="ECO:0000256" key="2">
    <source>
        <dbReference type="PIRSR" id="PIRSR000705-3"/>
    </source>
</evidence>